<organism evidence="2 3">
    <name type="scientific">Laodelphax striatellus</name>
    <name type="common">Small brown planthopper</name>
    <name type="synonym">Delphax striatella</name>
    <dbReference type="NCBI Taxonomy" id="195883"/>
    <lineage>
        <taxon>Eukaryota</taxon>
        <taxon>Metazoa</taxon>
        <taxon>Ecdysozoa</taxon>
        <taxon>Arthropoda</taxon>
        <taxon>Hexapoda</taxon>
        <taxon>Insecta</taxon>
        <taxon>Pterygota</taxon>
        <taxon>Neoptera</taxon>
        <taxon>Paraneoptera</taxon>
        <taxon>Hemiptera</taxon>
        <taxon>Auchenorrhyncha</taxon>
        <taxon>Fulgoroidea</taxon>
        <taxon>Delphacidae</taxon>
        <taxon>Criomorphinae</taxon>
        <taxon>Laodelphax</taxon>
    </lineage>
</organism>
<dbReference type="EMBL" id="QKKF02022037">
    <property type="protein sequence ID" value="RZF38629.1"/>
    <property type="molecule type" value="Genomic_DNA"/>
</dbReference>
<dbReference type="InParanoid" id="A0A482WYH8"/>
<feature type="compositionally biased region" description="Basic and acidic residues" evidence="1">
    <location>
        <begin position="296"/>
        <end position="319"/>
    </location>
</feature>
<comment type="caution">
    <text evidence="2">The sequence shown here is derived from an EMBL/GenBank/DDBJ whole genome shotgun (WGS) entry which is preliminary data.</text>
</comment>
<feature type="region of interest" description="Disordered" evidence="1">
    <location>
        <begin position="471"/>
        <end position="537"/>
    </location>
</feature>
<feature type="compositionally biased region" description="Basic and acidic residues" evidence="1">
    <location>
        <begin position="472"/>
        <end position="494"/>
    </location>
</feature>
<feature type="compositionally biased region" description="Basic and acidic residues" evidence="1">
    <location>
        <begin position="266"/>
        <end position="278"/>
    </location>
</feature>
<dbReference type="Proteomes" id="UP000291343">
    <property type="component" value="Unassembled WGS sequence"/>
</dbReference>
<evidence type="ECO:0000313" key="2">
    <source>
        <dbReference type="EMBL" id="RZF38629.1"/>
    </source>
</evidence>
<sequence>MCENLEELYLLEFYVDTVKYRDIHDGRHTNISLPKNQLNIEPDDLGETIVKFKYFGSNHVEIREEDFCHSTKPIHEKSRNVSLKSGKSCLFSLKNLQNLPTGSFDVVASVFRKILNPEAFQNRHNDDDDDNWEDVSDDVKIGDEDIADKEKVEPKTEFFIGKTDVSLYETFKYLNNDFPSKESLVRENSSMYHGFQDCIDRSYKDGTAVVECHNYLRDDDNLVMGEIVYLVRASCFGRTILTQFQLSDEEAKSYISATAKRTDRNFCGRDGKGDRDLGGDNNQKKGVINEGGTRGEVGEVKRSVEEGKKGGSKEMEQSKPTKLPKTNKKPLDCPFGFDESGEMDLKAICERVCKCVMSTVQNNQQGLPCEKNVKPSTRETDYDKVSPGSVGMVGNQMILRMPDKPDKLSVESKFTSSVYYTQNGEDVGENIGQVVNIRPEYPHMTAKDDPDSKQDVLVLKLGRKRIAAGKKPRIEIEMRTPKFKDDKPVTESKETQYLASDIPKTPKKGDKKGKKGKGSRPGSAKSGKSGKGGKKKK</sequence>
<gene>
    <name evidence="2" type="ORF">LSTR_LSTR013655</name>
</gene>
<evidence type="ECO:0000256" key="1">
    <source>
        <dbReference type="SAM" id="MobiDB-lite"/>
    </source>
</evidence>
<feature type="region of interest" description="Disordered" evidence="1">
    <location>
        <begin position="266"/>
        <end position="331"/>
    </location>
</feature>
<reference evidence="2 3" key="1">
    <citation type="journal article" date="2017" name="Gigascience">
        <title>Genome sequence of the small brown planthopper, Laodelphax striatellus.</title>
        <authorList>
            <person name="Zhu J."/>
            <person name="Jiang F."/>
            <person name="Wang X."/>
            <person name="Yang P."/>
            <person name="Bao Y."/>
            <person name="Zhao W."/>
            <person name="Wang W."/>
            <person name="Lu H."/>
            <person name="Wang Q."/>
            <person name="Cui N."/>
            <person name="Li J."/>
            <person name="Chen X."/>
            <person name="Luo L."/>
            <person name="Yu J."/>
            <person name="Kang L."/>
            <person name="Cui F."/>
        </authorList>
    </citation>
    <scope>NUCLEOTIDE SEQUENCE [LARGE SCALE GENOMIC DNA]</scope>
    <source>
        <strain evidence="2">Lst14</strain>
    </source>
</reference>
<feature type="compositionally biased region" description="Basic residues" evidence="1">
    <location>
        <begin position="505"/>
        <end position="518"/>
    </location>
</feature>
<dbReference type="Pfam" id="PF14924">
    <property type="entry name" value="MAP10_N"/>
    <property type="match status" value="1"/>
</dbReference>
<protein>
    <submittedName>
        <fullName evidence="2">Uncharacterized protein</fullName>
    </submittedName>
</protein>
<name>A0A482WYH8_LAOST</name>
<accession>A0A482WYH8</accession>
<keyword evidence="3" id="KW-1185">Reference proteome</keyword>
<dbReference type="OrthoDB" id="6631432at2759"/>
<proteinExistence type="predicted"/>
<evidence type="ECO:0000313" key="3">
    <source>
        <dbReference type="Proteomes" id="UP000291343"/>
    </source>
</evidence>
<dbReference type="AlphaFoldDB" id="A0A482WYH8"/>